<protein>
    <submittedName>
        <fullName evidence="2">Nuclear transport factor 2 family protein</fullName>
    </submittedName>
</protein>
<dbReference type="Pfam" id="PF14534">
    <property type="entry name" value="DUF4440"/>
    <property type="match status" value="1"/>
</dbReference>
<accession>A0A2S5KXH3</accession>
<evidence type="ECO:0000313" key="3">
    <source>
        <dbReference type="Proteomes" id="UP000238196"/>
    </source>
</evidence>
<dbReference type="InterPro" id="IPR027843">
    <property type="entry name" value="DUF4440"/>
</dbReference>
<dbReference type="SUPFAM" id="SSF54427">
    <property type="entry name" value="NTF2-like"/>
    <property type="match status" value="1"/>
</dbReference>
<reference evidence="2 3" key="1">
    <citation type="submission" date="2018-02" db="EMBL/GenBank/DDBJ databases">
        <title>novel marine gammaproteobacteria from coastal saline agro ecosystem.</title>
        <authorList>
            <person name="Krishnan R."/>
            <person name="Ramesh Kumar N."/>
        </authorList>
    </citation>
    <scope>NUCLEOTIDE SEQUENCE [LARGE SCALE GENOMIC DNA]</scope>
    <source>
        <strain evidence="2 3">228</strain>
    </source>
</reference>
<comment type="caution">
    <text evidence="2">The sequence shown here is derived from an EMBL/GenBank/DDBJ whole genome shotgun (WGS) entry which is preliminary data.</text>
</comment>
<dbReference type="EMBL" id="PRLP01000001">
    <property type="protein sequence ID" value="PPC79423.1"/>
    <property type="molecule type" value="Genomic_DNA"/>
</dbReference>
<dbReference type="InterPro" id="IPR032710">
    <property type="entry name" value="NTF2-like_dom_sf"/>
</dbReference>
<evidence type="ECO:0000259" key="1">
    <source>
        <dbReference type="Pfam" id="PF14534"/>
    </source>
</evidence>
<gene>
    <name evidence="2" type="ORF">C4K68_00470</name>
</gene>
<dbReference type="AlphaFoldDB" id="A0A2S5KXH3"/>
<dbReference type="Proteomes" id="UP000238196">
    <property type="component" value="Unassembled WGS sequence"/>
</dbReference>
<name>A0A2S5KXH3_9PROT</name>
<evidence type="ECO:0000313" key="2">
    <source>
        <dbReference type="EMBL" id="PPC79423.1"/>
    </source>
</evidence>
<organism evidence="2 3">
    <name type="scientific">Proteobacteria bacterium 228</name>
    <dbReference type="NCBI Taxonomy" id="2083153"/>
    <lineage>
        <taxon>Bacteria</taxon>
        <taxon>Pseudomonadati</taxon>
        <taxon>Pseudomonadota</taxon>
    </lineage>
</organism>
<sequence>MTASITHVRQAADAQPESAQHADILAFEQARQRALITADRVALQQLMADDLTHVHSTGMVHSKQELLDHVERMGGFIAIERGPLRIRVEGAVAIVTGTTLNTVRSRETGQPVTLDGFSTLLLRRADHGWQVVLSQLTPHRPRP</sequence>
<dbReference type="OrthoDB" id="5146008at2"/>
<feature type="domain" description="DUF4440" evidence="1">
    <location>
        <begin position="24"/>
        <end position="131"/>
    </location>
</feature>
<dbReference type="Gene3D" id="3.10.450.50">
    <property type="match status" value="1"/>
</dbReference>
<proteinExistence type="predicted"/>